<dbReference type="AlphaFoldDB" id="A0A0W0U5L8"/>
<keyword evidence="6" id="KW-1185">Reference proteome</keyword>
<dbReference type="InterPro" id="IPR012340">
    <property type="entry name" value="NA-bd_OB-fold"/>
</dbReference>
<dbReference type="Proteomes" id="UP000054785">
    <property type="component" value="Unassembled WGS sequence"/>
</dbReference>
<dbReference type="Pfam" id="PF08206">
    <property type="entry name" value="OB_RNB"/>
    <property type="match status" value="1"/>
</dbReference>
<evidence type="ECO:0000256" key="1">
    <source>
        <dbReference type="ARBA" id="ARBA00022722"/>
    </source>
</evidence>
<keyword evidence="3" id="KW-0269">Exonuclease</keyword>
<dbReference type="InterPro" id="IPR013223">
    <property type="entry name" value="RNase_B_OB_dom"/>
</dbReference>
<evidence type="ECO:0000313" key="5">
    <source>
        <dbReference type="EMBL" id="KTD03030.1"/>
    </source>
</evidence>
<dbReference type="SUPFAM" id="SSF50249">
    <property type="entry name" value="Nucleic acid-binding proteins"/>
    <property type="match status" value="1"/>
</dbReference>
<dbReference type="Gene3D" id="2.40.50.140">
    <property type="entry name" value="Nucleic acid-binding proteins"/>
    <property type="match status" value="1"/>
</dbReference>
<organism evidence="5 6">
    <name type="scientific">Legionella geestiana</name>
    <dbReference type="NCBI Taxonomy" id="45065"/>
    <lineage>
        <taxon>Bacteria</taxon>
        <taxon>Pseudomonadati</taxon>
        <taxon>Pseudomonadota</taxon>
        <taxon>Gammaproteobacteria</taxon>
        <taxon>Legionellales</taxon>
        <taxon>Legionellaceae</taxon>
        <taxon>Legionella</taxon>
    </lineage>
</organism>
<dbReference type="EMBL" id="LNYC01000014">
    <property type="protein sequence ID" value="KTD03030.1"/>
    <property type="molecule type" value="Genomic_DNA"/>
</dbReference>
<feature type="domain" description="Ribonuclease B N-terminal OB" evidence="4">
    <location>
        <begin position="91"/>
        <end position="122"/>
    </location>
</feature>
<evidence type="ECO:0000313" key="6">
    <source>
        <dbReference type="Proteomes" id="UP000054785"/>
    </source>
</evidence>
<comment type="caution">
    <text evidence="5">The sequence shown here is derived from an EMBL/GenBank/DDBJ whole genome shotgun (WGS) entry which is preliminary data.</text>
</comment>
<feature type="non-terminal residue" evidence="5">
    <location>
        <position position="122"/>
    </location>
</feature>
<dbReference type="GO" id="GO:0004527">
    <property type="term" value="F:exonuclease activity"/>
    <property type="evidence" value="ECO:0007669"/>
    <property type="project" value="UniProtKB-KW"/>
</dbReference>
<dbReference type="STRING" id="45065.Lgee_0580"/>
<evidence type="ECO:0000256" key="3">
    <source>
        <dbReference type="ARBA" id="ARBA00022839"/>
    </source>
</evidence>
<sequence length="122" mass="14291">MSKKKSRDPFFERECEKYDNPIPSREFIRQVLEDYGRPMSRNQLLEALDITEAEKQEALGFRLKAMLRDAQLMQDRRGRFCLMGKLNLLRGRVQGHPDGFGFFIPEDGSPDMVLSAREMRHV</sequence>
<accession>A0A0W0U5L8</accession>
<reference evidence="5 6" key="1">
    <citation type="submission" date="2015-11" db="EMBL/GenBank/DDBJ databases">
        <title>Genomic analysis of 38 Legionella species identifies large and diverse effector repertoires.</title>
        <authorList>
            <person name="Burstein D."/>
            <person name="Amaro F."/>
            <person name="Zusman T."/>
            <person name="Lifshitz Z."/>
            <person name="Cohen O."/>
            <person name="Gilbert J.A."/>
            <person name="Pupko T."/>
            <person name="Shuman H.A."/>
            <person name="Segal G."/>
        </authorList>
    </citation>
    <scope>NUCLEOTIDE SEQUENCE [LARGE SCALE GENOMIC DNA]</scope>
    <source>
        <strain evidence="5 6">ATCC 49504</strain>
    </source>
</reference>
<evidence type="ECO:0000256" key="2">
    <source>
        <dbReference type="ARBA" id="ARBA00022801"/>
    </source>
</evidence>
<dbReference type="EC" id="3.1.-.-" evidence="5"/>
<evidence type="ECO:0000259" key="4">
    <source>
        <dbReference type="Pfam" id="PF08206"/>
    </source>
</evidence>
<keyword evidence="1" id="KW-0540">Nuclease</keyword>
<gene>
    <name evidence="5" type="primary">lidP_1</name>
    <name evidence="5" type="ORF">Lgee_0580</name>
</gene>
<keyword evidence="2 5" id="KW-0378">Hydrolase</keyword>
<proteinExistence type="predicted"/>
<name>A0A0W0U5L8_9GAMM</name>
<protein>
    <submittedName>
        <fullName evidence="5">Exoribonuclease R</fullName>
        <ecNumber evidence="5">3.1.-.-</ecNumber>
    </submittedName>
</protein>